<dbReference type="InterPro" id="IPR013083">
    <property type="entry name" value="Znf_RING/FYVE/PHD"/>
</dbReference>
<dbReference type="GO" id="GO:0008270">
    <property type="term" value="F:zinc ion binding"/>
    <property type="evidence" value="ECO:0007669"/>
    <property type="project" value="UniProtKB-KW"/>
</dbReference>
<keyword evidence="4" id="KW-0862">Zinc</keyword>
<feature type="compositionally biased region" description="Pro residues" evidence="8">
    <location>
        <begin position="86"/>
        <end position="102"/>
    </location>
</feature>
<dbReference type="Pfam" id="PF01363">
    <property type="entry name" value="FYVE"/>
    <property type="match status" value="2"/>
</dbReference>
<feature type="compositionally biased region" description="Low complexity" evidence="8">
    <location>
        <begin position="669"/>
        <end position="696"/>
    </location>
</feature>
<dbReference type="GeneID" id="27720565"/>
<dbReference type="PROSITE" id="PS50178">
    <property type="entry name" value="ZF_FYVE"/>
    <property type="match status" value="2"/>
</dbReference>
<keyword evidence="1" id="KW-0479">Metal-binding</keyword>
<accession>A0A084GEF1</accession>
<dbReference type="SUPFAM" id="SSF57903">
    <property type="entry name" value="FYVE/PHD zinc finger"/>
    <property type="match status" value="2"/>
</dbReference>
<evidence type="ECO:0000256" key="7">
    <source>
        <dbReference type="SAM" id="Coils"/>
    </source>
</evidence>
<dbReference type="InterPro" id="IPR006642">
    <property type="entry name" value="Rad18_UBZ4"/>
</dbReference>
<proteinExistence type="predicted"/>
<gene>
    <name evidence="10" type="ORF">SAPIO_CDS1493</name>
</gene>
<feature type="compositionally biased region" description="Polar residues" evidence="8">
    <location>
        <begin position="711"/>
        <end position="720"/>
    </location>
</feature>
<dbReference type="SUPFAM" id="SSF140125">
    <property type="entry name" value="Rabenosyn-5 Rab-binding domain-like"/>
    <property type="match status" value="1"/>
</dbReference>
<dbReference type="InterPro" id="IPR052727">
    <property type="entry name" value="Rab4/Rab5_effector"/>
</dbReference>
<dbReference type="KEGG" id="sapo:SAPIO_CDS1493"/>
<dbReference type="Gene3D" id="3.30.40.10">
    <property type="entry name" value="Zinc/RING finger domain, C3HC4 (zinc finger)"/>
    <property type="match status" value="2"/>
</dbReference>
<dbReference type="VEuPathDB" id="FungiDB:SAPIO_CDS1493"/>
<keyword evidence="11" id="KW-1185">Reference proteome</keyword>
<dbReference type="SMART" id="SM00064">
    <property type="entry name" value="FYVE"/>
    <property type="match status" value="2"/>
</dbReference>
<dbReference type="InterPro" id="IPR036531">
    <property type="entry name" value="Rbsn_Rab-bd_sf"/>
</dbReference>
<evidence type="ECO:0000256" key="8">
    <source>
        <dbReference type="SAM" id="MobiDB-lite"/>
    </source>
</evidence>
<dbReference type="Gene3D" id="4.10.860.20">
    <property type="entry name" value="Rabenosyn, Rab binding domain"/>
    <property type="match status" value="1"/>
</dbReference>
<dbReference type="GO" id="GO:0006281">
    <property type="term" value="P:DNA repair"/>
    <property type="evidence" value="ECO:0007669"/>
    <property type="project" value="UniProtKB-KW"/>
</dbReference>
<dbReference type="HOGENOM" id="CLU_026440_1_0_1"/>
<dbReference type="InterPro" id="IPR000306">
    <property type="entry name" value="Znf_FYVE"/>
</dbReference>
<dbReference type="InterPro" id="IPR011011">
    <property type="entry name" value="Znf_FYVE_PHD"/>
</dbReference>
<dbReference type="AlphaFoldDB" id="A0A084GEF1"/>
<comment type="caution">
    <text evidence="10">The sequence shown here is derived from an EMBL/GenBank/DDBJ whole genome shotgun (WGS) entry which is preliminary data.</text>
</comment>
<evidence type="ECO:0000256" key="3">
    <source>
        <dbReference type="ARBA" id="ARBA00022771"/>
    </source>
</evidence>
<feature type="domain" description="FYVE-type" evidence="9">
    <location>
        <begin position="311"/>
        <end position="367"/>
    </location>
</feature>
<dbReference type="OrthoDB" id="166134at2759"/>
<protein>
    <recommendedName>
        <fullName evidence="9">FYVE-type domain-containing protein</fullName>
    </recommendedName>
</protein>
<dbReference type="InterPro" id="IPR017455">
    <property type="entry name" value="Znf_FYVE-rel"/>
</dbReference>
<organism evidence="10 11">
    <name type="scientific">Pseudallescheria apiosperma</name>
    <name type="common">Scedosporium apiospermum</name>
    <dbReference type="NCBI Taxonomy" id="563466"/>
    <lineage>
        <taxon>Eukaryota</taxon>
        <taxon>Fungi</taxon>
        <taxon>Dikarya</taxon>
        <taxon>Ascomycota</taxon>
        <taxon>Pezizomycotina</taxon>
        <taxon>Sordariomycetes</taxon>
        <taxon>Hypocreomycetidae</taxon>
        <taxon>Microascales</taxon>
        <taxon>Microascaceae</taxon>
        <taxon>Scedosporium</taxon>
    </lineage>
</organism>
<feature type="domain" description="FYVE-type" evidence="9">
    <location>
        <begin position="453"/>
        <end position="531"/>
    </location>
</feature>
<evidence type="ECO:0000313" key="11">
    <source>
        <dbReference type="Proteomes" id="UP000028545"/>
    </source>
</evidence>
<dbReference type="Pfam" id="PF11464">
    <property type="entry name" value="Rbsn"/>
    <property type="match status" value="1"/>
</dbReference>
<dbReference type="SMART" id="SM00734">
    <property type="entry name" value="ZnF_Rad18"/>
    <property type="match status" value="1"/>
</dbReference>
<feature type="coiled-coil region" evidence="7">
    <location>
        <begin position="723"/>
        <end position="790"/>
    </location>
</feature>
<dbReference type="Proteomes" id="UP000028545">
    <property type="component" value="Unassembled WGS sequence"/>
</dbReference>
<feature type="region of interest" description="Disordered" evidence="8">
    <location>
        <begin position="658"/>
        <end position="720"/>
    </location>
</feature>
<keyword evidence="3 6" id="KW-0863">Zinc-finger</keyword>
<evidence type="ECO:0000256" key="1">
    <source>
        <dbReference type="ARBA" id="ARBA00022723"/>
    </source>
</evidence>
<dbReference type="CDD" id="cd15761">
    <property type="entry name" value="FYVE1_Vac1p_like"/>
    <property type="match status" value="1"/>
</dbReference>
<keyword evidence="2" id="KW-0227">DNA damage</keyword>
<evidence type="ECO:0000256" key="5">
    <source>
        <dbReference type="ARBA" id="ARBA00023204"/>
    </source>
</evidence>
<evidence type="ECO:0000313" key="10">
    <source>
        <dbReference type="EMBL" id="KEZ45713.1"/>
    </source>
</evidence>
<dbReference type="OMA" id="DDVHQNL"/>
<feature type="region of interest" description="Disordered" evidence="8">
    <location>
        <begin position="262"/>
        <end position="289"/>
    </location>
</feature>
<evidence type="ECO:0000256" key="2">
    <source>
        <dbReference type="ARBA" id="ARBA00022763"/>
    </source>
</evidence>
<dbReference type="RefSeq" id="XP_016645512.1">
    <property type="nucleotide sequence ID" value="XM_016784755.1"/>
</dbReference>
<feature type="region of interest" description="Disordered" evidence="8">
    <location>
        <begin position="86"/>
        <end position="176"/>
    </location>
</feature>
<sequence length="801" mass="89490">MPLRLEYLMIPATPTTFIGSRRNDLPRLLPQYYPRPLPPVSLRPVCLAALNVARHDRIRATSARSSFPRLGADFLFLRLPFNHSPPAHPVSPEPGNHGPPPLRNVSPHVSIMSGRRLGGGRILGSGKGLAPPRPANAPSAASSLQRVGSPLPSDTSFDHNSSDNSPAPSTGLPDFSQDLATHISIGRQGTAESSSQKLLCPICNEEMVTLLQLNQHLDDSHQELPEVEQDEVKTWFDKQVRKAKKFQPLSIINQKLRGLDVFESNDSEPIPSGSNSGPRPSDSSPVDPDELITRQHWQHQTIDDLCTDPTCGRRLGAVNGSINCRKCGRLFCEEHTMYQMKLSRSAQHEPVRGFWARVCETCYKSREGYNDHDGALIDHTRAFTDLRRQRVERQNLEMARLEKRLTKLTRLLANPPENVTAGNNTLLSPVTALTGQNSTRKLLEQSVVTWEDDASVAKCPFCKQDFGSWTFRRHHCRTCGRVVCADPQTGCSTEVGLNVSTPSNNPTEKQATPGQLSIDIRLCRDCNRTIFTKRDFAASLAIKPPDQRAYETLRQFERGIQQLMEAFQRVLLTLQPEDSSSSSALARQPPTHAQIKEASKIRKRLIDSFAKYDLASRRMRDLKTTSEQQLRLQKAVYASASAFLHANMLPLKSVPQMLRNHQQRHQSSPRHQLQSRLLLQSSTSSSSQQTLSPSPLRNGAPPPPSLENNHETASQISETSTVVSALEVEEKDLRERLIVLEEQRFMVRRMVDAARDARRFEEVAALSRNVEELEEEIERVGGLVGVVEERWQGLYASGSVS</sequence>
<name>A0A084GEF1_PSEDA</name>
<feature type="compositionally biased region" description="Gly residues" evidence="8">
    <location>
        <begin position="116"/>
        <end position="127"/>
    </location>
</feature>
<dbReference type="PANTHER" id="PTHR13510">
    <property type="entry name" value="FYVE-FINGER-CONTAINING RAB5 EFFECTOR PROTEIN RABENOSYN-5-RELATED"/>
    <property type="match status" value="1"/>
</dbReference>
<keyword evidence="5" id="KW-0234">DNA repair</keyword>
<keyword evidence="7" id="KW-0175">Coiled coil</keyword>
<evidence type="ECO:0000259" key="9">
    <source>
        <dbReference type="PROSITE" id="PS50178"/>
    </source>
</evidence>
<evidence type="ECO:0000256" key="6">
    <source>
        <dbReference type="PROSITE-ProRule" id="PRU00091"/>
    </source>
</evidence>
<reference evidence="10 11" key="1">
    <citation type="journal article" date="2014" name="Genome Announc.">
        <title>Draft genome sequence of the pathogenic fungus Scedosporium apiospermum.</title>
        <authorList>
            <person name="Vandeputte P."/>
            <person name="Ghamrawi S."/>
            <person name="Rechenmann M."/>
            <person name="Iltis A."/>
            <person name="Giraud S."/>
            <person name="Fleury M."/>
            <person name="Thornton C."/>
            <person name="Delhaes L."/>
            <person name="Meyer W."/>
            <person name="Papon N."/>
            <person name="Bouchara J.P."/>
        </authorList>
    </citation>
    <scope>NUCLEOTIDE SEQUENCE [LARGE SCALE GENOMIC DNA]</scope>
    <source>
        <strain evidence="10 11">IHEM 14462</strain>
    </source>
</reference>
<evidence type="ECO:0000256" key="4">
    <source>
        <dbReference type="ARBA" id="ARBA00022833"/>
    </source>
</evidence>
<dbReference type="InterPro" id="IPR021565">
    <property type="entry name" value="Rbsn_Rab-bd"/>
</dbReference>
<dbReference type="GO" id="GO:0003677">
    <property type="term" value="F:DNA binding"/>
    <property type="evidence" value="ECO:0007669"/>
    <property type="project" value="InterPro"/>
</dbReference>
<dbReference type="CDD" id="cd15737">
    <property type="entry name" value="FYVE2_Vac1p_like"/>
    <property type="match status" value="1"/>
</dbReference>
<dbReference type="PANTHER" id="PTHR13510:SF44">
    <property type="entry name" value="RABENOSYN-5"/>
    <property type="match status" value="1"/>
</dbReference>
<dbReference type="EMBL" id="JOWA01000066">
    <property type="protein sequence ID" value="KEZ45713.1"/>
    <property type="molecule type" value="Genomic_DNA"/>
</dbReference>